<evidence type="ECO:0000313" key="4">
    <source>
        <dbReference type="EMBL" id="GET05280.1"/>
    </source>
</evidence>
<keyword evidence="2" id="KW-0808">Transferase</keyword>
<dbReference type="AlphaFoldDB" id="A0A6F9XJE4"/>
<dbReference type="GO" id="GO:0016407">
    <property type="term" value="F:acetyltransferase activity"/>
    <property type="evidence" value="ECO:0007669"/>
    <property type="project" value="InterPro"/>
</dbReference>
<comment type="similarity">
    <text evidence="1">Belongs to the transferase hexapeptide repeat family.</text>
</comment>
<name>A0A6F9XJE4_9LACO</name>
<reference evidence="4" key="1">
    <citation type="submission" date="2019-10" db="EMBL/GenBank/DDBJ databases">
        <title>Lactobacillus agilis SY212 Whole Genome Sequencing Project.</title>
        <authorList>
            <person name="Suzuki S."/>
            <person name="Endo A."/>
            <person name="Maeno S."/>
            <person name="Shiwa Y."/>
            <person name="Matsutani M."/>
            <person name="Kajikawa A."/>
        </authorList>
    </citation>
    <scope>NUCLEOTIDE SEQUENCE</scope>
    <source>
        <strain evidence="4">SY212</strain>
    </source>
</reference>
<feature type="domain" description="Maltose/galactoside acetyltransferase" evidence="3">
    <location>
        <begin position="24"/>
        <end position="52"/>
    </location>
</feature>
<dbReference type="Proteomes" id="UP000494265">
    <property type="component" value="Unassembled WGS sequence"/>
</dbReference>
<comment type="caution">
    <text evidence="4">The sequence shown here is derived from an EMBL/GenBank/DDBJ whole genome shotgun (WGS) entry which is preliminary data.</text>
</comment>
<dbReference type="InterPro" id="IPR024688">
    <property type="entry name" value="Mac_dom"/>
</dbReference>
<dbReference type="EMBL" id="BLAM01000050">
    <property type="protein sequence ID" value="GET05280.1"/>
    <property type="molecule type" value="Genomic_DNA"/>
</dbReference>
<accession>A0A6F9XJE4</accession>
<protein>
    <recommendedName>
        <fullName evidence="3">Maltose/galactoside acetyltransferase domain-containing protein</fullName>
    </recommendedName>
</protein>
<dbReference type="Pfam" id="PF12464">
    <property type="entry name" value="Mac"/>
    <property type="match status" value="1"/>
</dbReference>
<evidence type="ECO:0000256" key="2">
    <source>
        <dbReference type="ARBA" id="ARBA00022679"/>
    </source>
</evidence>
<evidence type="ECO:0000259" key="3">
    <source>
        <dbReference type="Pfam" id="PF12464"/>
    </source>
</evidence>
<proteinExistence type="inferred from homology"/>
<gene>
    <name evidence="4" type="ORF">SY212_03100</name>
</gene>
<sequence>MKTFWYNVFKLKRKKATPMSEKEKMLNQQLYDANYAPELIKERTFVKELCYD</sequence>
<organism evidence="4">
    <name type="scientific">Ligilactobacillus agilis</name>
    <dbReference type="NCBI Taxonomy" id="1601"/>
    <lineage>
        <taxon>Bacteria</taxon>
        <taxon>Bacillati</taxon>
        <taxon>Bacillota</taxon>
        <taxon>Bacilli</taxon>
        <taxon>Lactobacillales</taxon>
        <taxon>Lactobacillaceae</taxon>
        <taxon>Ligilactobacillus</taxon>
    </lineage>
</organism>
<evidence type="ECO:0000256" key="1">
    <source>
        <dbReference type="ARBA" id="ARBA00007274"/>
    </source>
</evidence>